<protein>
    <recommendedName>
        <fullName evidence="4">YesK-like protein</fullName>
    </recommendedName>
</protein>
<evidence type="ECO:0000313" key="2">
    <source>
        <dbReference type="EMBL" id="MFC0523004.1"/>
    </source>
</evidence>
<feature type="transmembrane region" description="Helical" evidence="1">
    <location>
        <begin position="6"/>
        <end position="26"/>
    </location>
</feature>
<evidence type="ECO:0008006" key="4">
    <source>
        <dbReference type="Google" id="ProtNLM"/>
    </source>
</evidence>
<sequence length="104" mass="10809">MDLIFGLLIIIAGGAVISFGTIALIPDYKKNRISVGLTIVLISPIVLLLSFWGLGGGIGAGAIGAVIGLSILLAGLITLIVGMFTSDKYKLGALEKEKEKQKIL</sequence>
<keyword evidence="1" id="KW-0812">Transmembrane</keyword>
<dbReference type="Proteomes" id="UP001589836">
    <property type="component" value="Unassembled WGS sequence"/>
</dbReference>
<keyword evidence="1" id="KW-0472">Membrane</keyword>
<keyword evidence="3" id="KW-1185">Reference proteome</keyword>
<dbReference type="EMBL" id="JBHLTP010000003">
    <property type="protein sequence ID" value="MFC0523004.1"/>
    <property type="molecule type" value="Genomic_DNA"/>
</dbReference>
<evidence type="ECO:0000256" key="1">
    <source>
        <dbReference type="SAM" id="Phobius"/>
    </source>
</evidence>
<feature type="transmembrane region" description="Helical" evidence="1">
    <location>
        <begin position="33"/>
        <end position="52"/>
    </location>
</feature>
<proteinExistence type="predicted"/>
<comment type="caution">
    <text evidence="2">The sequence shown here is derived from an EMBL/GenBank/DDBJ whole genome shotgun (WGS) entry which is preliminary data.</text>
</comment>
<evidence type="ECO:0000313" key="3">
    <source>
        <dbReference type="Proteomes" id="UP001589836"/>
    </source>
</evidence>
<organism evidence="2 3">
    <name type="scientific">Pontibacillus salicampi</name>
    <dbReference type="NCBI Taxonomy" id="1449801"/>
    <lineage>
        <taxon>Bacteria</taxon>
        <taxon>Bacillati</taxon>
        <taxon>Bacillota</taxon>
        <taxon>Bacilli</taxon>
        <taxon>Bacillales</taxon>
        <taxon>Bacillaceae</taxon>
        <taxon>Pontibacillus</taxon>
    </lineage>
</organism>
<accession>A0ABV6LL32</accession>
<dbReference type="RefSeq" id="WP_377345533.1">
    <property type="nucleotide sequence ID" value="NZ_JBHLTP010000003.1"/>
</dbReference>
<gene>
    <name evidence="2" type="ORF">ACFFGV_05275</name>
</gene>
<feature type="transmembrane region" description="Helical" evidence="1">
    <location>
        <begin position="58"/>
        <end position="81"/>
    </location>
</feature>
<reference evidence="2 3" key="1">
    <citation type="submission" date="2024-09" db="EMBL/GenBank/DDBJ databases">
        <authorList>
            <person name="Sun Q."/>
            <person name="Mori K."/>
        </authorList>
    </citation>
    <scope>NUCLEOTIDE SEQUENCE [LARGE SCALE GENOMIC DNA]</scope>
    <source>
        <strain evidence="2 3">NCAIM B.02529</strain>
    </source>
</reference>
<keyword evidence="1" id="KW-1133">Transmembrane helix</keyword>
<name>A0ABV6LL32_9BACI</name>